<feature type="repeat" description="TPR" evidence="1">
    <location>
        <begin position="219"/>
        <end position="252"/>
    </location>
</feature>
<dbReference type="InterPro" id="IPR019734">
    <property type="entry name" value="TPR_rpt"/>
</dbReference>
<dbReference type="InterPro" id="IPR011990">
    <property type="entry name" value="TPR-like_helical_dom_sf"/>
</dbReference>
<dbReference type="KEGG" id="slr:L21SP2_2894"/>
<evidence type="ECO:0008006" key="5">
    <source>
        <dbReference type="Google" id="ProtNLM"/>
    </source>
</evidence>
<evidence type="ECO:0000313" key="4">
    <source>
        <dbReference type="Proteomes" id="UP000018680"/>
    </source>
</evidence>
<organism evidence="3 4">
    <name type="scientific">Salinispira pacifica</name>
    <dbReference type="NCBI Taxonomy" id="1307761"/>
    <lineage>
        <taxon>Bacteria</taxon>
        <taxon>Pseudomonadati</taxon>
        <taxon>Spirochaetota</taxon>
        <taxon>Spirochaetia</taxon>
        <taxon>Spirochaetales</taxon>
        <taxon>Spirochaetaceae</taxon>
        <taxon>Salinispira</taxon>
    </lineage>
</organism>
<keyword evidence="4" id="KW-1185">Reference proteome</keyword>
<dbReference type="eggNOG" id="COG0457">
    <property type="taxonomic scope" value="Bacteria"/>
</dbReference>
<name>V5WK95_9SPIO</name>
<feature type="signal peptide" evidence="2">
    <location>
        <begin position="1"/>
        <end position="20"/>
    </location>
</feature>
<dbReference type="Pfam" id="PF13432">
    <property type="entry name" value="TPR_16"/>
    <property type="match status" value="1"/>
</dbReference>
<dbReference type="HOGENOM" id="CLU_079911_0_0_12"/>
<dbReference type="EMBL" id="CP006939">
    <property type="protein sequence ID" value="AHC16242.1"/>
    <property type="molecule type" value="Genomic_DNA"/>
</dbReference>
<feature type="chain" id="PRO_5004741936" description="Tetratricopeptide repeat protein" evidence="2">
    <location>
        <begin position="21"/>
        <end position="299"/>
    </location>
</feature>
<sequence>MKHVPLCCVALLCLVSSLHADDKSHYLKLLDNQSFEELELHLHDWESRNPDDPEMLIAWFNYYLNMGRTSGMVMEKRDDQPAGSSMAISDPDTGDVIGYMYEQTEYDPEMVGRGISYLNRALELYPDRLDIHFGKIKTLEDLGDYQAESRALQHAIEVSSDIANQWFWSDYEALEDGKAFFIGNIQDYYSHWFNDGGDTAIDAIRSAAETQMKEFPGHPYAYNNMALSHLVKNELEAALPYLLEAETLSPEDYIVINNIARVYYTLGDSESARRYFLRLRDFPDSINQDYVERALESLE</sequence>
<dbReference type="SMART" id="SM00028">
    <property type="entry name" value="TPR"/>
    <property type="match status" value="3"/>
</dbReference>
<dbReference type="Pfam" id="PF13181">
    <property type="entry name" value="TPR_8"/>
    <property type="match status" value="1"/>
</dbReference>
<dbReference type="AlphaFoldDB" id="V5WK95"/>
<dbReference type="STRING" id="1307761.L21SP2_2894"/>
<dbReference type="PROSITE" id="PS50005">
    <property type="entry name" value="TPR"/>
    <property type="match status" value="1"/>
</dbReference>
<keyword evidence="1" id="KW-0802">TPR repeat</keyword>
<keyword evidence="2" id="KW-0732">Signal</keyword>
<proteinExistence type="predicted"/>
<dbReference type="SUPFAM" id="SSF48452">
    <property type="entry name" value="TPR-like"/>
    <property type="match status" value="1"/>
</dbReference>
<dbReference type="RefSeq" id="WP_024269139.1">
    <property type="nucleotide sequence ID" value="NC_023035.1"/>
</dbReference>
<accession>V5WK95</accession>
<gene>
    <name evidence="3" type="ORF">L21SP2_2894</name>
</gene>
<dbReference type="Gene3D" id="1.25.40.10">
    <property type="entry name" value="Tetratricopeptide repeat domain"/>
    <property type="match status" value="1"/>
</dbReference>
<evidence type="ECO:0000313" key="3">
    <source>
        <dbReference type="EMBL" id="AHC16242.1"/>
    </source>
</evidence>
<evidence type="ECO:0000256" key="1">
    <source>
        <dbReference type="PROSITE-ProRule" id="PRU00339"/>
    </source>
</evidence>
<dbReference type="OrthoDB" id="362592at2"/>
<evidence type="ECO:0000256" key="2">
    <source>
        <dbReference type="SAM" id="SignalP"/>
    </source>
</evidence>
<protein>
    <recommendedName>
        <fullName evidence="5">Tetratricopeptide repeat protein</fullName>
    </recommendedName>
</protein>
<reference evidence="3 4" key="1">
    <citation type="journal article" date="2015" name="Stand. Genomic Sci.">
        <title>Complete genome sequence and description of Salinispira pacifica gen. nov., sp. nov., a novel spirochaete isolated form a hypersaline microbial mat.</title>
        <authorList>
            <person name="Ben Hania W."/>
            <person name="Joseph M."/>
            <person name="Schumann P."/>
            <person name="Bunk B."/>
            <person name="Fiebig A."/>
            <person name="Sproer C."/>
            <person name="Klenk H.P."/>
            <person name="Fardeau M.L."/>
            <person name="Spring S."/>
        </authorList>
    </citation>
    <scope>NUCLEOTIDE SEQUENCE [LARGE SCALE GENOMIC DNA]</scope>
    <source>
        <strain evidence="3 4">L21-RPul-D2</strain>
    </source>
</reference>
<dbReference type="Proteomes" id="UP000018680">
    <property type="component" value="Chromosome"/>
</dbReference>